<gene>
    <name evidence="4" type="ORF">A2Y62_11210</name>
</gene>
<dbReference type="Gene3D" id="2.40.160.20">
    <property type="match status" value="1"/>
</dbReference>
<evidence type="ECO:0000313" key="5">
    <source>
        <dbReference type="Proteomes" id="UP000178943"/>
    </source>
</evidence>
<feature type="domain" description="Outer membrane protein beta-barrel" evidence="3">
    <location>
        <begin position="84"/>
        <end position="218"/>
    </location>
</feature>
<protein>
    <recommendedName>
        <fullName evidence="3">Outer membrane protein beta-barrel domain-containing protein</fullName>
    </recommendedName>
</protein>
<evidence type="ECO:0000256" key="1">
    <source>
        <dbReference type="ARBA" id="ARBA00022729"/>
    </source>
</evidence>
<dbReference type="InterPro" id="IPR027385">
    <property type="entry name" value="Beta-barrel_OMP"/>
</dbReference>
<dbReference type="Proteomes" id="UP000178943">
    <property type="component" value="Unassembled WGS sequence"/>
</dbReference>
<dbReference type="SUPFAM" id="SSF56925">
    <property type="entry name" value="OMPA-like"/>
    <property type="match status" value="1"/>
</dbReference>
<reference evidence="4 5" key="1">
    <citation type="journal article" date="2016" name="Nat. Commun.">
        <title>Thousands of microbial genomes shed light on interconnected biogeochemical processes in an aquifer system.</title>
        <authorList>
            <person name="Anantharaman K."/>
            <person name="Brown C.T."/>
            <person name="Hug L.A."/>
            <person name="Sharon I."/>
            <person name="Castelle C.J."/>
            <person name="Probst A.J."/>
            <person name="Thomas B.C."/>
            <person name="Singh A."/>
            <person name="Wilkins M.J."/>
            <person name="Karaoz U."/>
            <person name="Brodie E.L."/>
            <person name="Williams K.H."/>
            <person name="Hubbard S.S."/>
            <person name="Banfield J.F."/>
        </authorList>
    </citation>
    <scope>NUCLEOTIDE SEQUENCE [LARGE SCALE GENOMIC DNA]</scope>
</reference>
<sequence>MKHTTLFKLAGIILTITIIASASHVLANDPQGDIEFSIFSGWSFLDASFDQQHWGWPCWDDPIPLENQSQSMQPFFPYCSTHRSLDKSFLFGFKVGYYFNKNSEIEGTFSIAPTHHLSSDMTYDCPDGRLCALFDTDMPELFPYYQTKETVVAYHYDTNFVYNFTTSNIRPFVTIGIGGVTYDVQESKKTDFAANLGLGMKFYFDNIGLRFEVNEHYIPKHFLSGKGESDLQILLGIFLRY</sequence>
<name>A0A1F5VW65_9BACT</name>
<dbReference type="InterPro" id="IPR011250">
    <property type="entry name" value="OMP/PagP_B-barrel"/>
</dbReference>
<accession>A0A1F5VW65</accession>
<evidence type="ECO:0000313" key="4">
    <source>
        <dbReference type="EMBL" id="OGF67686.1"/>
    </source>
</evidence>
<feature type="signal peptide" evidence="2">
    <location>
        <begin position="1"/>
        <end position="27"/>
    </location>
</feature>
<dbReference type="Pfam" id="PF13505">
    <property type="entry name" value="OMP_b-brl"/>
    <property type="match status" value="1"/>
</dbReference>
<organism evidence="4 5">
    <name type="scientific">Candidatus Fischerbacteria bacterium RBG_13_37_8</name>
    <dbReference type="NCBI Taxonomy" id="1817863"/>
    <lineage>
        <taxon>Bacteria</taxon>
        <taxon>Candidatus Fischeribacteriota</taxon>
    </lineage>
</organism>
<proteinExistence type="predicted"/>
<feature type="chain" id="PRO_5009522122" description="Outer membrane protein beta-barrel domain-containing protein" evidence="2">
    <location>
        <begin position="28"/>
        <end position="241"/>
    </location>
</feature>
<keyword evidence="1 2" id="KW-0732">Signal</keyword>
<dbReference type="EMBL" id="MFGW01000042">
    <property type="protein sequence ID" value="OGF67686.1"/>
    <property type="molecule type" value="Genomic_DNA"/>
</dbReference>
<evidence type="ECO:0000259" key="3">
    <source>
        <dbReference type="Pfam" id="PF13505"/>
    </source>
</evidence>
<comment type="caution">
    <text evidence="4">The sequence shown here is derived from an EMBL/GenBank/DDBJ whole genome shotgun (WGS) entry which is preliminary data.</text>
</comment>
<dbReference type="AlphaFoldDB" id="A0A1F5VW65"/>
<evidence type="ECO:0000256" key="2">
    <source>
        <dbReference type="SAM" id="SignalP"/>
    </source>
</evidence>